<organism evidence="1 2">
    <name type="scientific">Sorangium cellulosum</name>
    <name type="common">Polyangium cellulosum</name>
    <dbReference type="NCBI Taxonomy" id="56"/>
    <lineage>
        <taxon>Bacteria</taxon>
        <taxon>Pseudomonadati</taxon>
        <taxon>Myxococcota</taxon>
        <taxon>Polyangia</taxon>
        <taxon>Polyangiales</taxon>
        <taxon>Polyangiaceae</taxon>
        <taxon>Sorangium</taxon>
    </lineage>
</organism>
<sequence length="65" mass="7693">MFTSDNEAIQFEWIWHDRRFGMSFEPNPDESGWFLVTSKRNGDIQEYGALDDLDLNKVIRVLLDL</sequence>
<evidence type="ECO:0000313" key="2">
    <source>
        <dbReference type="Proteomes" id="UP000075502"/>
    </source>
</evidence>
<protein>
    <submittedName>
        <fullName evidence="1">Uncharacterized protein</fullName>
    </submittedName>
</protein>
<dbReference type="EMBL" id="JEME01000160">
    <property type="protein sequence ID" value="KYG10994.1"/>
    <property type="molecule type" value="Genomic_DNA"/>
</dbReference>
<dbReference type="Proteomes" id="UP000075502">
    <property type="component" value="Unassembled WGS sequence"/>
</dbReference>
<comment type="caution">
    <text evidence="1">The sequence shown here is derived from an EMBL/GenBank/DDBJ whole genome shotgun (WGS) entry which is preliminary data.</text>
</comment>
<accession>A0A150U2A0</accession>
<gene>
    <name evidence="1" type="ORF">BE21_58415</name>
</gene>
<name>A0A150U2A0_SORCE</name>
<reference evidence="1 2" key="1">
    <citation type="submission" date="2014-02" db="EMBL/GenBank/DDBJ databases">
        <title>The small core and large imbalanced accessory genome model reveals a collaborative survival strategy of Sorangium cellulosum strains in nature.</title>
        <authorList>
            <person name="Han K."/>
            <person name="Peng R."/>
            <person name="Blom J."/>
            <person name="Li Y.-Z."/>
        </authorList>
    </citation>
    <scope>NUCLEOTIDE SEQUENCE [LARGE SCALE GENOMIC DNA]</scope>
    <source>
        <strain evidence="1 2">So0007-03</strain>
    </source>
</reference>
<proteinExistence type="predicted"/>
<dbReference type="AlphaFoldDB" id="A0A150U2A0"/>
<evidence type="ECO:0000313" key="1">
    <source>
        <dbReference type="EMBL" id="KYG10994.1"/>
    </source>
</evidence>